<comment type="caution">
    <text evidence="2">The sequence shown here is derived from an EMBL/GenBank/DDBJ whole genome shotgun (WGS) entry which is preliminary data.</text>
</comment>
<proteinExistence type="predicted"/>
<dbReference type="Gene3D" id="3.40.710.10">
    <property type="entry name" value="DD-peptidase/beta-lactamase superfamily"/>
    <property type="match status" value="1"/>
</dbReference>
<reference evidence="2 3" key="1">
    <citation type="journal article" date="2020" name="ISME J.">
        <title>Uncovering the hidden diversity of litter-decomposition mechanisms in mushroom-forming fungi.</title>
        <authorList>
            <person name="Floudas D."/>
            <person name="Bentzer J."/>
            <person name="Ahren D."/>
            <person name="Johansson T."/>
            <person name="Persson P."/>
            <person name="Tunlid A."/>
        </authorList>
    </citation>
    <scope>NUCLEOTIDE SEQUENCE [LARGE SCALE GENOMIC DNA]</scope>
    <source>
        <strain evidence="2 3">CBS 101986</strain>
    </source>
</reference>
<gene>
    <name evidence="2" type="ORF">D9619_008157</name>
</gene>
<dbReference type="SUPFAM" id="SSF56601">
    <property type="entry name" value="beta-lactamase/transpeptidase-like"/>
    <property type="match status" value="1"/>
</dbReference>
<organism evidence="2 3">
    <name type="scientific">Psilocybe cf. subviscida</name>
    <dbReference type="NCBI Taxonomy" id="2480587"/>
    <lineage>
        <taxon>Eukaryota</taxon>
        <taxon>Fungi</taxon>
        <taxon>Dikarya</taxon>
        <taxon>Basidiomycota</taxon>
        <taxon>Agaricomycotina</taxon>
        <taxon>Agaricomycetes</taxon>
        <taxon>Agaricomycetidae</taxon>
        <taxon>Agaricales</taxon>
        <taxon>Agaricineae</taxon>
        <taxon>Strophariaceae</taxon>
        <taxon>Psilocybe</taxon>
    </lineage>
</organism>
<dbReference type="InterPro" id="IPR012338">
    <property type="entry name" value="Beta-lactam/transpept-like"/>
</dbReference>
<dbReference type="Proteomes" id="UP000567179">
    <property type="component" value="Unassembled WGS sequence"/>
</dbReference>
<protein>
    <recommendedName>
        <fullName evidence="1">Beta-lactamase-related domain-containing protein</fullName>
    </recommendedName>
</protein>
<dbReference type="Pfam" id="PF00144">
    <property type="entry name" value="Beta-lactamase"/>
    <property type="match status" value="1"/>
</dbReference>
<dbReference type="InterPro" id="IPR001466">
    <property type="entry name" value="Beta-lactam-related"/>
</dbReference>
<dbReference type="EMBL" id="JAACJJ010000057">
    <property type="protein sequence ID" value="KAF5310942.1"/>
    <property type="molecule type" value="Genomic_DNA"/>
</dbReference>
<evidence type="ECO:0000313" key="3">
    <source>
        <dbReference type="Proteomes" id="UP000567179"/>
    </source>
</evidence>
<feature type="domain" description="Beta-lactamase-related" evidence="1">
    <location>
        <begin position="14"/>
        <end position="381"/>
    </location>
</feature>
<dbReference type="PANTHER" id="PTHR43283:SF3">
    <property type="entry name" value="BETA-LACTAMASE FAMILY PROTEIN (AFU_ORTHOLOGUE AFUA_5G07500)"/>
    <property type="match status" value="1"/>
</dbReference>
<keyword evidence="3" id="KW-1185">Reference proteome</keyword>
<dbReference type="AlphaFoldDB" id="A0A8H5AVK6"/>
<dbReference type="InterPro" id="IPR050789">
    <property type="entry name" value="Diverse_Enzym_Activities"/>
</dbReference>
<name>A0A8H5AVK6_9AGAR</name>
<evidence type="ECO:0000259" key="1">
    <source>
        <dbReference type="Pfam" id="PF00144"/>
    </source>
</evidence>
<evidence type="ECO:0000313" key="2">
    <source>
        <dbReference type="EMBL" id="KAF5310942.1"/>
    </source>
</evidence>
<dbReference type="OrthoDB" id="428260at2759"/>
<dbReference type="PANTHER" id="PTHR43283">
    <property type="entry name" value="BETA-LACTAMASE-RELATED"/>
    <property type="match status" value="1"/>
</dbReference>
<sequence length="414" mass="45410">MPITLNPTGKESLDKFFDTLARSGTLPAFAAGATSADAELYFKTAGKKLVNDNSSEDVNADSVFWICSMTKLVTHISALQLIEQGKLSEETPVAEILPQMKNPVLVADSVSRTPEVLGPIKTVLRVKHLLNHSSGLFYRYSPNFGIYHSDEYGSVHDPNDPHSSFFNTLKGNLPGVPLKFEPETDFAYGYSADALGFVVEKASGKTLEDYMQENIFGPLGIMASFYLTPELKEKLVPLSLRDSDGRLEALRDQPGYRIIPQDPSQVSCHLGGIGLYTSLRDYLSFLRHLLQIYSGKAENPILKLETVKSLFVPTLTEEGCNSINFITSFTSPVSASDSWSNALAVNTQDWPGRRKKNSDFWSGWAGTHYWIDPTTGVAGVFGVQLVCATSGAGDSHVVKAFDTLEETLYDGLEI</sequence>
<accession>A0A8H5AVK6</accession>